<keyword evidence="1" id="KW-0812">Transmembrane</keyword>
<evidence type="ECO:0000256" key="1">
    <source>
        <dbReference type="SAM" id="Phobius"/>
    </source>
</evidence>
<protein>
    <submittedName>
        <fullName evidence="2">Uncharacterized protein</fullName>
    </submittedName>
</protein>
<dbReference type="Proteomes" id="UP000326565">
    <property type="component" value="Unassembled WGS sequence"/>
</dbReference>
<evidence type="ECO:0000313" key="2">
    <source>
        <dbReference type="EMBL" id="KAB8072182.1"/>
    </source>
</evidence>
<sequence>MLKTRQSYESRGFMIGTAGSASHIGGQWWLFFRRYGCKRGREAPSSIGGHRKEREFSIFVLHNHQTLTTIDCLSSINGRFLPVVIHLPTAKCLE</sequence>
<dbReference type="EMBL" id="ML732253">
    <property type="protein sequence ID" value="KAB8072182.1"/>
    <property type="molecule type" value="Genomic_DNA"/>
</dbReference>
<evidence type="ECO:0000313" key="3">
    <source>
        <dbReference type="Proteomes" id="UP000326565"/>
    </source>
</evidence>
<dbReference type="AlphaFoldDB" id="A0A5N5WYQ7"/>
<reference evidence="2 3" key="1">
    <citation type="submission" date="2019-04" db="EMBL/GenBank/DDBJ databases">
        <title>Friends and foes A comparative genomics study of 23 Aspergillus species from section Flavi.</title>
        <authorList>
            <consortium name="DOE Joint Genome Institute"/>
            <person name="Kjaerbolling I."/>
            <person name="Vesth T."/>
            <person name="Frisvad J.C."/>
            <person name="Nybo J.L."/>
            <person name="Theobald S."/>
            <person name="Kildgaard S."/>
            <person name="Isbrandt T."/>
            <person name="Kuo A."/>
            <person name="Sato A."/>
            <person name="Lyhne E.K."/>
            <person name="Kogle M.E."/>
            <person name="Wiebenga A."/>
            <person name="Kun R.S."/>
            <person name="Lubbers R.J."/>
            <person name="Makela M.R."/>
            <person name="Barry K."/>
            <person name="Chovatia M."/>
            <person name="Clum A."/>
            <person name="Daum C."/>
            <person name="Haridas S."/>
            <person name="He G."/>
            <person name="LaButti K."/>
            <person name="Lipzen A."/>
            <person name="Mondo S."/>
            <person name="Riley R."/>
            <person name="Salamov A."/>
            <person name="Simmons B.A."/>
            <person name="Magnuson J.K."/>
            <person name="Henrissat B."/>
            <person name="Mortensen U.H."/>
            <person name="Larsen T.O."/>
            <person name="Devries R.P."/>
            <person name="Grigoriev I.V."/>
            <person name="Machida M."/>
            <person name="Baker S.E."/>
            <person name="Andersen M.R."/>
        </authorList>
    </citation>
    <scope>NUCLEOTIDE SEQUENCE [LARGE SCALE GENOMIC DNA]</scope>
    <source>
        <strain evidence="2 3">CBS 151.66</strain>
    </source>
</reference>
<organism evidence="2 3">
    <name type="scientific">Aspergillus leporis</name>
    <dbReference type="NCBI Taxonomy" id="41062"/>
    <lineage>
        <taxon>Eukaryota</taxon>
        <taxon>Fungi</taxon>
        <taxon>Dikarya</taxon>
        <taxon>Ascomycota</taxon>
        <taxon>Pezizomycotina</taxon>
        <taxon>Eurotiomycetes</taxon>
        <taxon>Eurotiomycetidae</taxon>
        <taxon>Eurotiales</taxon>
        <taxon>Aspergillaceae</taxon>
        <taxon>Aspergillus</taxon>
        <taxon>Aspergillus subgen. Circumdati</taxon>
    </lineage>
</organism>
<keyword evidence="1" id="KW-0472">Membrane</keyword>
<keyword evidence="3" id="KW-1185">Reference proteome</keyword>
<name>A0A5N5WYQ7_9EURO</name>
<accession>A0A5N5WYQ7</accession>
<keyword evidence="1" id="KW-1133">Transmembrane helix</keyword>
<gene>
    <name evidence="2" type="ORF">BDV29DRAFT_6185</name>
</gene>
<proteinExistence type="predicted"/>
<feature type="transmembrane region" description="Helical" evidence="1">
    <location>
        <begin position="12"/>
        <end position="32"/>
    </location>
</feature>